<comment type="caution">
    <text evidence="2">The sequence shown here is derived from an EMBL/GenBank/DDBJ whole genome shotgun (WGS) entry which is preliminary data.</text>
</comment>
<evidence type="ECO:0000313" key="2">
    <source>
        <dbReference type="EMBL" id="KAK7308529.1"/>
    </source>
</evidence>
<evidence type="ECO:0000313" key="3">
    <source>
        <dbReference type="Proteomes" id="UP001367508"/>
    </source>
</evidence>
<dbReference type="Proteomes" id="UP001367508">
    <property type="component" value="Unassembled WGS sequence"/>
</dbReference>
<feature type="signal peptide" evidence="1">
    <location>
        <begin position="1"/>
        <end position="31"/>
    </location>
</feature>
<dbReference type="AlphaFoldDB" id="A0AAN9K3J9"/>
<dbReference type="EMBL" id="JAYMYQ010000010">
    <property type="protein sequence ID" value="KAK7308529.1"/>
    <property type="molecule type" value="Genomic_DNA"/>
</dbReference>
<reference evidence="2 3" key="1">
    <citation type="submission" date="2024-01" db="EMBL/GenBank/DDBJ databases">
        <title>The genomes of 5 underutilized Papilionoideae crops provide insights into root nodulation and disease resistanc.</title>
        <authorList>
            <person name="Jiang F."/>
        </authorList>
    </citation>
    <scope>NUCLEOTIDE SEQUENCE [LARGE SCALE GENOMIC DNA]</scope>
    <source>
        <strain evidence="2">LVBAO_FW01</strain>
        <tissue evidence="2">Leaves</tissue>
    </source>
</reference>
<keyword evidence="3" id="KW-1185">Reference proteome</keyword>
<organism evidence="2 3">
    <name type="scientific">Canavalia gladiata</name>
    <name type="common">Sword bean</name>
    <name type="synonym">Dolichos gladiatus</name>
    <dbReference type="NCBI Taxonomy" id="3824"/>
    <lineage>
        <taxon>Eukaryota</taxon>
        <taxon>Viridiplantae</taxon>
        <taxon>Streptophyta</taxon>
        <taxon>Embryophyta</taxon>
        <taxon>Tracheophyta</taxon>
        <taxon>Spermatophyta</taxon>
        <taxon>Magnoliopsida</taxon>
        <taxon>eudicotyledons</taxon>
        <taxon>Gunneridae</taxon>
        <taxon>Pentapetalae</taxon>
        <taxon>rosids</taxon>
        <taxon>fabids</taxon>
        <taxon>Fabales</taxon>
        <taxon>Fabaceae</taxon>
        <taxon>Papilionoideae</taxon>
        <taxon>50 kb inversion clade</taxon>
        <taxon>NPAAA clade</taxon>
        <taxon>indigoferoid/millettioid clade</taxon>
        <taxon>Phaseoleae</taxon>
        <taxon>Canavalia</taxon>
    </lineage>
</organism>
<sequence>MIAYLALLNLGMTMFYLAWLCSLILLKCAASSWHSCDQGTPHPCWDPHPPPVLANVAAMVTPATIEVKKCRRCGALDQGNPINLDCCSVGNSMMVAKDGDV</sequence>
<proteinExistence type="predicted"/>
<feature type="chain" id="PRO_5042988966" evidence="1">
    <location>
        <begin position="32"/>
        <end position="101"/>
    </location>
</feature>
<keyword evidence="1" id="KW-0732">Signal</keyword>
<evidence type="ECO:0000256" key="1">
    <source>
        <dbReference type="SAM" id="SignalP"/>
    </source>
</evidence>
<accession>A0AAN9K3J9</accession>
<name>A0AAN9K3J9_CANGL</name>
<gene>
    <name evidence="2" type="ORF">VNO77_42140</name>
</gene>
<protein>
    <submittedName>
        <fullName evidence="2">Uncharacterized protein</fullName>
    </submittedName>
</protein>